<dbReference type="PROSITE" id="PS50156">
    <property type="entry name" value="SSD"/>
    <property type="match status" value="1"/>
</dbReference>
<feature type="domain" description="SSD" evidence="7">
    <location>
        <begin position="235"/>
        <end position="394"/>
    </location>
</feature>
<dbReference type="PANTHER" id="PTHR33406">
    <property type="entry name" value="MEMBRANE PROTEIN MJ1562-RELATED"/>
    <property type="match status" value="1"/>
</dbReference>
<dbReference type="EMBL" id="JAKIKU010000003">
    <property type="protein sequence ID" value="MCL1045167.1"/>
    <property type="molecule type" value="Genomic_DNA"/>
</dbReference>
<comment type="caution">
    <text evidence="8">The sequence shown here is derived from an EMBL/GenBank/DDBJ whole genome shotgun (WGS) entry which is preliminary data.</text>
</comment>
<evidence type="ECO:0000256" key="2">
    <source>
        <dbReference type="ARBA" id="ARBA00022475"/>
    </source>
</evidence>
<feature type="transmembrane region" description="Helical" evidence="6">
    <location>
        <begin position="340"/>
        <end position="361"/>
    </location>
</feature>
<feature type="transmembrane region" description="Helical" evidence="6">
    <location>
        <begin position="628"/>
        <end position="646"/>
    </location>
</feature>
<feature type="transmembrane region" description="Helical" evidence="6">
    <location>
        <begin position="755"/>
        <end position="780"/>
    </location>
</feature>
<proteinExistence type="predicted"/>
<evidence type="ECO:0000256" key="4">
    <source>
        <dbReference type="ARBA" id="ARBA00022989"/>
    </source>
</evidence>
<dbReference type="InterPro" id="IPR050545">
    <property type="entry name" value="Mycobact_MmpL"/>
</dbReference>
<dbReference type="PANTHER" id="PTHR33406:SF10">
    <property type="entry name" value="SSD DOMAIN-CONTAINING PROTEIN"/>
    <property type="match status" value="1"/>
</dbReference>
<reference evidence="8 9" key="1">
    <citation type="submission" date="2022-01" db="EMBL/GenBank/DDBJ databases">
        <title>Whole genome-based taxonomy of the Shewanellaceae.</title>
        <authorList>
            <person name="Martin-Rodriguez A.J."/>
        </authorList>
    </citation>
    <scope>NUCLEOTIDE SEQUENCE [LARGE SCALE GENOMIC DNA]</scope>
    <source>
        <strain evidence="8 9">DSM 24955</strain>
    </source>
</reference>
<dbReference type="InterPro" id="IPR000731">
    <property type="entry name" value="SSD"/>
</dbReference>
<evidence type="ECO:0000256" key="1">
    <source>
        <dbReference type="ARBA" id="ARBA00004651"/>
    </source>
</evidence>
<evidence type="ECO:0000256" key="5">
    <source>
        <dbReference type="ARBA" id="ARBA00023136"/>
    </source>
</evidence>
<feature type="transmembrane region" description="Helical" evidence="6">
    <location>
        <begin position="653"/>
        <end position="673"/>
    </location>
</feature>
<keyword evidence="2" id="KW-1003">Cell membrane</keyword>
<feature type="transmembrane region" description="Helical" evidence="6">
    <location>
        <begin position="269"/>
        <end position="292"/>
    </location>
</feature>
<feature type="transmembrane region" description="Helical" evidence="6">
    <location>
        <begin position="721"/>
        <end position="743"/>
    </location>
</feature>
<feature type="transmembrane region" description="Helical" evidence="6">
    <location>
        <begin position="373"/>
        <end position="397"/>
    </location>
</feature>
<dbReference type="Proteomes" id="UP001202134">
    <property type="component" value="Unassembled WGS sequence"/>
</dbReference>
<keyword evidence="9" id="KW-1185">Reference proteome</keyword>
<feature type="transmembrane region" description="Helical" evidence="6">
    <location>
        <begin position="18"/>
        <end position="36"/>
    </location>
</feature>
<feature type="transmembrane region" description="Helical" evidence="6">
    <location>
        <begin position="425"/>
        <end position="441"/>
    </location>
</feature>
<organism evidence="8 9">
    <name type="scientific">Shewanella electrodiphila</name>
    <dbReference type="NCBI Taxonomy" id="934143"/>
    <lineage>
        <taxon>Bacteria</taxon>
        <taxon>Pseudomonadati</taxon>
        <taxon>Pseudomonadota</taxon>
        <taxon>Gammaproteobacteria</taxon>
        <taxon>Alteromonadales</taxon>
        <taxon>Shewanellaceae</taxon>
        <taxon>Shewanella</taxon>
    </lineage>
</organism>
<dbReference type="RefSeq" id="WP_248955320.1">
    <property type="nucleotide sequence ID" value="NZ_JAKIKU010000003.1"/>
</dbReference>
<evidence type="ECO:0000313" key="8">
    <source>
        <dbReference type="EMBL" id="MCL1045167.1"/>
    </source>
</evidence>
<dbReference type="Gene3D" id="1.20.1640.10">
    <property type="entry name" value="Multidrug efflux transporter AcrB transmembrane domain"/>
    <property type="match status" value="2"/>
</dbReference>
<dbReference type="Pfam" id="PF03176">
    <property type="entry name" value="MMPL"/>
    <property type="match status" value="2"/>
</dbReference>
<protein>
    <submittedName>
        <fullName evidence="8">Efflux RND transporter permease subunit</fullName>
    </submittedName>
</protein>
<feature type="transmembrane region" description="Helical" evidence="6">
    <location>
        <begin position="242"/>
        <end position="262"/>
    </location>
</feature>
<keyword evidence="4 6" id="KW-1133">Transmembrane helix</keyword>
<evidence type="ECO:0000256" key="3">
    <source>
        <dbReference type="ARBA" id="ARBA00022692"/>
    </source>
</evidence>
<evidence type="ECO:0000259" key="7">
    <source>
        <dbReference type="PROSITE" id="PS50156"/>
    </source>
</evidence>
<comment type="subcellular location">
    <subcellularLocation>
        <location evidence="1">Cell membrane</location>
        <topology evidence="1">Multi-pass membrane protein</topology>
    </subcellularLocation>
</comment>
<feature type="transmembrane region" description="Helical" evidence="6">
    <location>
        <begin position="679"/>
        <end position="700"/>
    </location>
</feature>
<keyword evidence="3 6" id="KW-0812">Transmembrane</keyword>
<dbReference type="SUPFAM" id="SSF82866">
    <property type="entry name" value="Multidrug efflux transporter AcrB transmembrane domain"/>
    <property type="match status" value="2"/>
</dbReference>
<gene>
    <name evidence="8" type="ORF">L2737_07485</name>
</gene>
<evidence type="ECO:0000313" key="9">
    <source>
        <dbReference type="Proteomes" id="UP001202134"/>
    </source>
</evidence>
<accession>A0ABT0KMU0</accession>
<name>A0ABT0KMU0_9GAMM</name>
<feature type="transmembrane region" description="Helical" evidence="6">
    <location>
        <begin position="298"/>
        <end position="319"/>
    </location>
</feature>
<dbReference type="InterPro" id="IPR004869">
    <property type="entry name" value="MMPL_dom"/>
</dbReference>
<sequence length="784" mass="85602">MLEKLVNGFETHLFRNRMWVILSFMLITLFLGYQASQLKMDAAFSKNIPLNHEYMKTYTKHQKDFGGANRIMVSVEDTSGNIFNPEYFETLKQVHDELFFIPGVERSQVKSLYSPSTRFTEVVEDGFAGGPVIPADFRNDEYGLNVVRDNVEKAGIVGRLVSNDYSSAMLTAQLMDFVAKTDEEMAESEGAEKDITTKPLNTIQFAKQLENQLRGKYETETIKIHIIGFAKMAGDVAEGAKGVLLFFLIAILITAVMVYLFSKSLILTVLPLVCSLVAVFWQLGLLTVVGFGLDPMSILVPFLVFAIGVSHGVQMINAVRRRVLDGQNTKAASASAFRSLLVPGGVALLSDTVGFLTLLAIDIGIIRELAISASLGVAVIILTNLILLPLVISYTTIKPEKEDPVKKAKIEGLWRSLSKFATPKYAVIVLVCTAVLYGFGFQQASNIKIGDLQGGAPALHLDSRYNQDTFHITDNYSITTDYMTVIVEATPEACTYHSILNEIDQFEWMVGNTPGVESTASLASVSKRVNAGFNEGNPKWQVLPRTTASLVQAVGRVPTTSGLLNGNCSVMPVFLFLKDHKAETIEVVTAKVKQVAEQLNTDTLQFKLASGPVGVMAATNEAVSEAQLPMMIYVYGAVFVLCLISFRSIKATIAVIVPLYVVSTLAQALMTWLDIGLAVSTLPVIALGVGIGVDYGIYILSTMSGKLTQGMAVQQAYFEALVERGSAVIFTGLTLAIGVSTWFFSALKFQMDMGILLTFMFLVNMLGAIIILPALSAVFWRKPK</sequence>
<keyword evidence="5 6" id="KW-0472">Membrane</keyword>
<evidence type="ECO:0000256" key="6">
    <source>
        <dbReference type="SAM" id="Phobius"/>
    </source>
</evidence>